<comment type="caution">
    <text evidence="2">The sequence shown here is derived from an EMBL/GenBank/DDBJ whole genome shotgun (WGS) entry which is preliminary data.</text>
</comment>
<dbReference type="InterPro" id="IPR018707">
    <property type="entry name" value="LpxR"/>
</dbReference>
<feature type="chain" id="PRO_5047525048" evidence="1">
    <location>
        <begin position="27"/>
        <end position="351"/>
    </location>
</feature>
<evidence type="ECO:0000256" key="1">
    <source>
        <dbReference type="SAM" id="SignalP"/>
    </source>
</evidence>
<keyword evidence="1" id="KW-0732">Signal</keyword>
<evidence type="ECO:0000313" key="3">
    <source>
        <dbReference type="Proteomes" id="UP001429984"/>
    </source>
</evidence>
<dbReference type="InterPro" id="IPR037107">
    <property type="entry name" value="Put_OMP_sf"/>
</dbReference>
<proteinExistence type="predicted"/>
<dbReference type="RefSeq" id="WP_194932058.1">
    <property type="nucleotide sequence ID" value="NZ_JADLZT010000009.1"/>
</dbReference>
<dbReference type="EMBL" id="JADLZT010000009">
    <property type="protein sequence ID" value="MBF6025448.1"/>
    <property type="molecule type" value="Genomic_DNA"/>
</dbReference>
<protein>
    <submittedName>
        <fullName evidence="2">Lipid A deacylase LpxR family protein</fullName>
    </submittedName>
</protein>
<name>A0ABS0B949_9GAMM</name>
<dbReference type="Gene3D" id="2.40.128.140">
    <property type="entry name" value="Outer membrane protein"/>
    <property type="match status" value="1"/>
</dbReference>
<organism evidence="2 3">
    <name type="scientific">Lysobacter niastensis</name>
    <dbReference type="NCBI Taxonomy" id="380629"/>
    <lineage>
        <taxon>Bacteria</taxon>
        <taxon>Pseudomonadati</taxon>
        <taxon>Pseudomonadota</taxon>
        <taxon>Gammaproteobacteria</taxon>
        <taxon>Lysobacterales</taxon>
        <taxon>Lysobacteraceae</taxon>
        <taxon>Lysobacter</taxon>
    </lineage>
</organism>
<keyword evidence="3" id="KW-1185">Reference proteome</keyword>
<accession>A0ABS0B949</accession>
<gene>
    <name evidence="2" type="ORF">IU514_15545</name>
</gene>
<evidence type="ECO:0000313" key="2">
    <source>
        <dbReference type="EMBL" id="MBF6025448.1"/>
    </source>
</evidence>
<dbReference type="Proteomes" id="UP001429984">
    <property type="component" value="Unassembled WGS sequence"/>
</dbReference>
<reference evidence="2 3" key="1">
    <citation type="submission" date="2020-11" db="EMBL/GenBank/DDBJ databases">
        <title>Draft Genome Sequence and Secondary Metabolite Biosynthetic Potential of the Lysobacter niastensis Type strain DSM 18481.</title>
        <authorList>
            <person name="Turrini P."/>
            <person name="Artuso I."/>
            <person name="Tescari M."/>
            <person name="Lugli G.A."/>
            <person name="Frangipani E."/>
            <person name="Ventura M."/>
            <person name="Visca P."/>
        </authorList>
    </citation>
    <scope>NUCLEOTIDE SEQUENCE [LARGE SCALE GENOMIC DNA]</scope>
    <source>
        <strain evidence="2 3">DSM 18481</strain>
    </source>
</reference>
<feature type="signal peptide" evidence="1">
    <location>
        <begin position="1"/>
        <end position="26"/>
    </location>
</feature>
<dbReference type="Pfam" id="PF09982">
    <property type="entry name" value="LpxR"/>
    <property type="match status" value="1"/>
</dbReference>
<sequence>MHSDPVAKWLQTAAALSLCLFLPAQAQGREACTSGRPRPIINLRVDNDMAGGQDQGYTNGVQLTLVSPNLRDYTDDPCIPRLAKLANRYLGVLHPKSFDQLNMISTLTHRIYTPTDFSRSELIEDDRPYAGVLVMGSGYNAREGDQLRTTQLQVGIVGPAAMGKQAQNGVHQLIGADKFRGWGNQLENELVFRLVHERMRRFSTDNGVGGWGWDTIAHYGGSFGNLATYLNTGAEFRFGVNLPDDFGSTPMRPAGENTAPTRDARSQYVPGAHLFVTFDTRWVLLDITLDGNTWRDSPSVDKRHVVANLGYGVVLMRHRWKFALARYHGTREFDGQQETPVFGSLTVSHAF</sequence>